<sequence>MDGRRSCQATEEAEENGRKMEDLAIGGCGDITTLSNQAGFQHLSSLQKLQIYGCSVLLENLPHELHKPSSLTFLEFEGCPSLYGIANYAYTYHY</sequence>
<organism evidence="1 2">
    <name type="scientific">Populus trichocarpa</name>
    <name type="common">Western balsam poplar</name>
    <name type="synonym">Populus balsamifera subsp. trichocarpa</name>
    <dbReference type="NCBI Taxonomy" id="3694"/>
    <lineage>
        <taxon>Eukaryota</taxon>
        <taxon>Viridiplantae</taxon>
        <taxon>Streptophyta</taxon>
        <taxon>Embryophyta</taxon>
        <taxon>Tracheophyta</taxon>
        <taxon>Spermatophyta</taxon>
        <taxon>Magnoliopsida</taxon>
        <taxon>eudicotyledons</taxon>
        <taxon>Gunneridae</taxon>
        <taxon>Pentapetalae</taxon>
        <taxon>rosids</taxon>
        <taxon>fabids</taxon>
        <taxon>Malpighiales</taxon>
        <taxon>Salicaceae</taxon>
        <taxon>Saliceae</taxon>
        <taxon>Populus</taxon>
    </lineage>
</organism>
<proteinExistence type="predicted"/>
<protein>
    <submittedName>
        <fullName evidence="1">Uncharacterized protein</fullName>
    </submittedName>
</protein>
<comment type="caution">
    <text evidence="1">The sequence shown here is derived from an EMBL/GenBank/DDBJ whole genome shotgun (WGS) entry which is preliminary data.</text>
</comment>
<name>A0ACC0TAY8_POPTR</name>
<dbReference type="EMBL" id="CM009292">
    <property type="protein sequence ID" value="KAI9398548.1"/>
    <property type="molecule type" value="Genomic_DNA"/>
</dbReference>
<accession>A0ACC0TAY8</accession>
<dbReference type="Proteomes" id="UP000006729">
    <property type="component" value="Chromosome 3"/>
</dbReference>
<keyword evidence="2" id="KW-1185">Reference proteome</keyword>
<gene>
    <name evidence="1" type="ORF">POPTR_003G195450v4</name>
</gene>
<evidence type="ECO:0000313" key="1">
    <source>
        <dbReference type="EMBL" id="KAI9398548.1"/>
    </source>
</evidence>
<evidence type="ECO:0000313" key="2">
    <source>
        <dbReference type="Proteomes" id="UP000006729"/>
    </source>
</evidence>
<reference evidence="1 2" key="1">
    <citation type="journal article" date="2006" name="Science">
        <title>The genome of black cottonwood, Populus trichocarpa (Torr. &amp; Gray).</title>
        <authorList>
            <person name="Tuskan G.A."/>
            <person name="Difazio S."/>
            <person name="Jansson S."/>
            <person name="Bohlmann J."/>
            <person name="Grigoriev I."/>
            <person name="Hellsten U."/>
            <person name="Putnam N."/>
            <person name="Ralph S."/>
            <person name="Rombauts S."/>
            <person name="Salamov A."/>
            <person name="Schein J."/>
            <person name="Sterck L."/>
            <person name="Aerts A."/>
            <person name="Bhalerao R.R."/>
            <person name="Bhalerao R.P."/>
            <person name="Blaudez D."/>
            <person name="Boerjan W."/>
            <person name="Brun A."/>
            <person name="Brunner A."/>
            <person name="Busov V."/>
            <person name="Campbell M."/>
            <person name="Carlson J."/>
            <person name="Chalot M."/>
            <person name="Chapman J."/>
            <person name="Chen G.L."/>
            <person name="Cooper D."/>
            <person name="Coutinho P.M."/>
            <person name="Couturier J."/>
            <person name="Covert S."/>
            <person name="Cronk Q."/>
            <person name="Cunningham R."/>
            <person name="Davis J."/>
            <person name="Degroeve S."/>
            <person name="Dejardin A."/>
            <person name="Depamphilis C."/>
            <person name="Detter J."/>
            <person name="Dirks B."/>
            <person name="Dubchak I."/>
            <person name="Duplessis S."/>
            <person name="Ehlting J."/>
            <person name="Ellis B."/>
            <person name="Gendler K."/>
            <person name="Goodstein D."/>
            <person name="Gribskov M."/>
            <person name="Grimwood J."/>
            <person name="Groover A."/>
            <person name="Gunter L."/>
            <person name="Hamberger B."/>
            <person name="Heinze B."/>
            <person name="Helariutta Y."/>
            <person name="Henrissat B."/>
            <person name="Holligan D."/>
            <person name="Holt R."/>
            <person name="Huang W."/>
            <person name="Islam-Faridi N."/>
            <person name="Jones S."/>
            <person name="Jones-Rhoades M."/>
            <person name="Jorgensen R."/>
            <person name="Joshi C."/>
            <person name="Kangasjarvi J."/>
            <person name="Karlsson J."/>
            <person name="Kelleher C."/>
            <person name="Kirkpatrick R."/>
            <person name="Kirst M."/>
            <person name="Kohler A."/>
            <person name="Kalluri U."/>
            <person name="Larimer F."/>
            <person name="Leebens-Mack J."/>
            <person name="Leple J.C."/>
            <person name="Locascio P."/>
            <person name="Lou Y."/>
            <person name="Lucas S."/>
            <person name="Martin F."/>
            <person name="Montanini B."/>
            <person name="Napoli C."/>
            <person name="Nelson D.R."/>
            <person name="Nelson C."/>
            <person name="Nieminen K."/>
            <person name="Nilsson O."/>
            <person name="Pereda V."/>
            <person name="Peter G."/>
            <person name="Philippe R."/>
            <person name="Pilate G."/>
            <person name="Poliakov A."/>
            <person name="Razumovskaya J."/>
            <person name="Richardson P."/>
            <person name="Rinaldi C."/>
            <person name="Ritland K."/>
            <person name="Rouze P."/>
            <person name="Ryaboy D."/>
            <person name="Schmutz J."/>
            <person name="Schrader J."/>
            <person name="Segerman B."/>
            <person name="Shin H."/>
            <person name="Siddiqui A."/>
            <person name="Sterky F."/>
            <person name="Terry A."/>
            <person name="Tsai C.J."/>
            <person name="Uberbacher E."/>
            <person name="Unneberg P."/>
            <person name="Vahala J."/>
            <person name="Wall K."/>
            <person name="Wessler S."/>
            <person name="Yang G."/>
            <person name="Yin T."/>
            <person name="Douglas C."/>
            <person name="Marra M."/>
            <person name="Sandberg G."/>
            <person name="Van de Peer Y."/>
            <person name="Rokhsar D."/>
        </authorList>
    </citation>
    <scope>NUCLEOTIDE SEQUENCE [LARGE SCALE GENOMIC DNA]</scope>
    <source>
        <strain evidence="2">cv. Nisqually</strain>
    </source>
</reference>